<dbReference type="Proteomes" id="UP001295740">
    <property type="component" value="Unassembled WGS sequence"/>
</dbReference>
<evidence type="ECO:0000256" key="1">
    <source>
        <dbReference type="SAM" id="MobiDB-lite"/>
    </source>
</evidence>
<evidence type="ECO:0000256" key="2">
    <source>
        <dbReference type="SAM" id="Phobius"/>
    </source>
</evidence>
<proteinExistence type="predicted"/>
<comment type="caution">
    <text evidence="3">The sequence shown here is derived from an EMBL/GenBank/DDBJ whole genome shotgun (WGS) entry which is preliminary data.</text>
</comment>
<evidence type="ECO:0000313" key="4">
    <source>
        <dbReference type="Proteomes" id="UP001295740"/>
    </source>
</evidence>
<reference evidence="3" key="1">
    <citation type="submission" date="2023-10" db="EMBL/GenBank/DDBJ databases">
        <authorList>
            <person name="Hackl T."/>
        </authorList>
    </citation>
    <scope>NUCLEOTIDE SEQUENCE</scope>
</reference>
<protein>
    <submittedName>
        <fullName evidence="3">Uu.00g145330.m01.CDS01</fullName>
    </submittedName>
</protein>
<keyword evidence="2" id="KW-1133">Transmembrane helix</keyword>
<dbReference type="EMBL" id="CAUWAG010000012">
    <property type="protein sequence ID" value="CAJ2509507.1"/>
    <property type="molecule type" value="Genomic_DNA"/>
</dbReference>
<gene>
    <name evidence="3" type="ORF">KHLLAP_LOCUS9975</name>
</gene>
<evidence type="ECO:0000313" key="3">
    <source>
        <dbReference type="EMBL" id="CAJ2509507.1"/>
    </source>
</evidence>
<keyword evidence="2" id="KW-0812">Transmembrane</keyword>
<organism evidence="3 4">
    <name type="scientific">Anthostomella pinea</name>
    <dbReference type="NCBI Taxonomy" id="933095"/>
    <lineage>
        <taxon>Eukaryota</taxon>
        <taxon>Fungi</taxon>
        <taxon>Dikarya</taxon>
        <taxon>Ascomycota</taxon>
        <taxon>Pezizomycotina</taxon>
        <taxon>Sordariomycetes</taxon>
        <taxon>Xylariomycetidae</taxon>
        <taxon>Xylariales</taxon>
        <taxon>Xylariaceae</taxon>
        <taxon>Anthostomella</taxon>
    </lineage>
</organism>
<keyword evidence="4" id="KW-1185">Reference proteome</keyword>
<accession>A0AAI8VS66</accession>
<dbReference type="AlphaFoldDB" id="A0AAI8VS66"/>
<sequence>MAAVAVQPPVANLAIPDVAHETLVQLAKLFIRYEAQELYGLHLIHGHSQAPEGTVMVGTCTDHDGKPLCWTKIILVSTIDRPVHGHIYRLQSERFHPYEYREGELDSRFLSVSGFVGPRSSRWSDLVMRLRETNIPGWYELCWVYAACLPNLDDRGGYKKGACAYTFALTFLPLVYVLVVPLPGWLSDLQPPDNVTTRDTRIVAPWPKALAVAPDGQLCQLLIRNQREAVEDVCHGADVMWNPPMMDGKQQRHQEVQDYQEVQDWR</sequence>
<name>A0AAI8VS66_9PEZI</name>
<keyword evidence="2" id="KW-0472">Membrane</keyword>
<feature type="region of interest" description="Disordered" evidence="1">
    <location>
        <begin position="245"/>
        <end position="266"/>
    </location>
</feature>
<feature type="transmembrane region" description="Helical" evidence="2">
    <location>
        <begin position="162"/>
        <end position="186"/>
    </location>
</feature>